<evidence type="ECO:0000259" key="2">
    <source>
        <dbReference type="PROSITE" id="PS51379"/>
    </source>
</evidence>
<keyword evidence="1" id="KW-1133">Transmembrane helix</keyword>
<organism evidence="3">
    <name type="scientific">marine sediment metagenome</name>
    <dbReference type="NCBI Taxonomy" id="412755"/>
    <lineage>
        <taxon>unclassified sequences</taxon>
        <taxon>metagenomes</taxon>
        <taxon>ecological metagenomes</taxon>
    </lineage>
</organism>
<dbReference type="InterPro" id="IPR017900">
    <property type="entry name" value="4Fe4S_Fe_S_CS"/>
</dbReference>
<feature type="domain" description="4Fe-4S ferredoxin-type" evidence="2">
    <location>
        <begin position="45"/>
        <end position="75"/>
    </location>
</feature>
<feature type="transmembrane region" description="Helical" evidence="1">
    <location>
        <begin position="16"/>
        <end position="36"/>
    </location>
</feature>
<keyword evidence="1" id="KW-0472">Membrane</keyword>
<evidence type="ECO:0000256" key="1">
    <source>
        <dbReference type="SAM" id="Phobius"/>
    </source>
</evidence>
<comment type="caution">
    <text evidence="3">The sequence shown here is derived from an EMBL/GenBank/DDBJ whole genome shotgun (WGS) entry which is preliminary data.</text>
</comment>
<reference evidence="3" key="1">
    <citation type="journal article" date="2014" name="Front. Microbiol.">
        <title>High frequency of phylogenetically diverse reductive dehalogenase-homologous genes in deep subseafloor sedimentary metagenomes.</title>
        <authorList>
            <person name="Kawai M."/>
            <person name="Futagami T."/>
            <person name="Toyoda A."/>
            <person name="Takaki Y."/>
            <person name="Nishi S."/>
            <person name="Hori S."/>
            <person name="Arai W."/>
            <person name="Tsubouchi T."/>
            <person name="Morono Y."/>
            <person name="Uchiyama I."/>
            <person name="Ito T."/>
            <person name="Fujiyama A."/>
            <person name="Inagaki F."/>
            <person name="Takami H."/>
        </authorList>
    </citation>
    <scope>NUCLEOTIDE SEQUENCE</scope>
    <source>
        <strain evidence="3">Expedition CK06-06</strain>
    </source>
</reference>
<dbReference type="EMBL" id="BARS01017241">
    <property type="protein sequence ID" value="GAF95772.1"/>
    <property type="molecule type" value="Genomic_DNA"/>
</dbReference>
<keyword evidence="1" id="KW-0812">Transmembrane</keyword>
<proteinExistence type="predicted"/>
<gene>
    <name evidence="3" type="ORF">S01H1_28236</name>
</gene>
<name>X0U5X2_9ZZZZ</name>
<dbReference type="AlphaFoldDB" id="X0U5X2"/>
<sequence>AEFALHAEAAAIKSNFLTGGALFGGFIGLVIGCTLVRLSVRRTRTDYEADRTICLACGRCFQYCPIHRKPDAKLKEQAEPE</sequence>
<dbReference type="PROSITE" id="PS51379">
    <property type="entry name" value="4FE4S_FER_2"/>
    <property type="match status" value="1"/>
</dbReference>
<dbReference type="PROSITE" id="PS00198">
    <property type="entry name" value="4FE4S_FER_1"/>
    <property type="match status" value="1"/>
</dbReference>
<evidence type="ECO:0000313" key="3">
    <source>
        <dbReference type="EMBL" id="GAF95772.1"/>
    </source>
</evidence>
<protein>
    <recommendedName>
        <fullName evidence="2">4Fe-4S ferredoxin-type domain-containing protein</fullName>
    </recommendedName>
</protein>
<dbReference type="InterPro" id="IPR017896">
    <property type="entry name" value="4Fe4S_Fe-S-bd"/>
</dbReference>
<accession>X0U5X2</accession>
<feature type="non-terminal residue" evidence="3">
    <location>
        <position position="1"/>
    </location>
</feature>